<sequence>MSSFSFLNQSPDIEKLEAEEHSREAQIEQCFQLFQEALKLLKAGDYSGADSVFKVLMAQDVIKPNKWGFYAYSSSIVDNLRYLVYRNRGFYYYKYLIQQYYDTLDPPEIVDNVLKMVENLVESLRHSDADHNVIEVLIQIFESFKSKRAQKLLLECEFMSKNSHLYFTGRKHSNILPQLKVLISQYINILNDLHDTTKIEQSNPFMHDESLLTNKPKTDPKYLKILEKLNKLRNEDDEILKTLDIHEIDLSSYDWPTLVRSLRETLPTIKTLALYGRNSDPYAETEAPIEGIKFIVNEDVKNKNATKSEQTESTKGNEQEPNVKKENDSEAKGIVSVSTLPKKRPSTEIEPKQAQRTSKRFRDRGEADSTEDDGKLLFKMTFEIYSQKLNRVEIKTPYEYSDVVKEDPFVENESLIAHHDFLLCMKKWSQWHTDCFSEHDKDFKKNNEDIGKELNLNHFKELLKSSSFQKQKNLQPDISTDFLDSFLANISIRSHHFHEIRFKLLWYLFDNREGGSLLLSTTWNTQMFKDVEWLTLNIERNIFNFIQIDPLKNRFVALAVLEILINLLVALTEELSDKLLLGLKANEQKLQRGKTEKKIKKWFTLFNATDFKDDNWKIRYLWCQYNYLQCIADVKDPQLMEKLNEIKKISARLSNPVSISYGNFEHIMDFSIAIVDSQIKKLNMLNKLASSSEGTECEDASATHLASLENILIASILDNQQKNNQSDNEIEGKLPSDEENNDMIEFLKGAPFMLKFKLWELIYTKYCANSDLQKSTLTFSIMLSLLYETISDETYNSLPEKSRQERLLSTLSLLKNISHQCVTVLKNSSWSQSTFKWYDETMIKLGQFFYILFPMLPCNISPKNGGKTFFELAIKSSKKLKSLFIDVSSLLLFFLNIKLRTISEPEFDLENSIIDLVHYMHTSVGFYKFCDYANGDFLQVSENLICQFTNEKAFSQLKQIMWCKYHFLLSGDSSVVVQHDTKPMEMSKMVSLPLGIYLVKLQYQDKHPCIHTAKISSKQILDTIIETFGDLTTQDSYVMMRNNHSFNSYLKSNITAKQIYLAFEGKEKIELKTPGDEFQKALDAGVFYVAGIQALNLYKIRKKSVQARPSELDAIITMFKNDILYNTRRFESWFLLGRCYSYIVEDDLLWTADKLSSPEKKSNIARHQKQAILCYIMAVTIYFDAETSRTNEEKKVLTECLESLSNELMIAYFKPMEKWCFLPSDSANSSQSQQSNLENPSEEFSNFSIADNEIEEAMLKCYKIANEFTKELLPTKLYQSENWLNYYSSADVIYNSKNTDKVPVLENIKRACEIAEQTTSIKDSVVEPHLMQLYYLYNFMKRDQLEYENCLQMLQENKFFLDHSDMDWSIDKSLSTEEQRKAFFLKIIDLLNHILFMDKKKWQHQPYYFLAKIHFEEFGDINKAKECMDNLVSIKAVNKNLVNIWKPDFERPGQHFVFTYTYVMFYLELLKKDQDPTSIGLVTKKLRRFSSGMAYVSKASEIATSYFLACVSEKYKLMDKAEVELYMSTVYSADFMPYSDEIIAKLKDNPLPEDITEVLRVSYQLKKGTNSVTYDTVCLSIFFQYVYKPYAKDKPSITESAEATKNPADLKAMLRKKVSKKDAFDKIKVFVEKS</sequence>
<evidence type="ECO:0000256" key="2">
    <source>
        <dbReference type="ARBA" id="ARBA00007335"/>
    </source>
</evidence>
<comment type="similarity">
    <text evidence="2">Belongs to the HIR3 family.</text>
</comment>
<proteinExistence type="inferred from homology"/>
<evidence type="ECO:0000256" key="4">
    <source>
        <dbReference type="SAM" id="MobiDB-lite"/>
    </source>
</evidence>
<dbReference type="PANTHER" id="PTHR15502:SF7">
    <property type="entry name" value="CALCINEURIN-BINDING PROTEIN CABIN-1"/>
    <property type="match status" value="1"/>
</dbReference>
<comment type="caution">
    <text evidence="5">The sequence shown here is derived from an EMBL/GenBank/DDBJ whole genome shotgun (WGS) entry which is preliminary data.</text>
</comment>
<reference evidence="5 6" key="1">
    <citation type="submission" date="2024-05" db="EMBL/GenBank/DDBJ databases">
        <title>Long read based assembly of the Candida bracarensis genome reveals expanded adhesin content.</title>
        <authorList>
            <person name="Marcet-Houben M."/>
            <person name="Ksiezopolska E."/>
            <person name="Gabaldon T."/>
        </authorList>
    </citation>
    <scope>NUCLEOTIDE SEQUENCE [LARGE SCALE GENOMIC DNA]</scope>
    <source>
        <strain evidence="5 6">CBM6</strain>
    </source>
</reference>
<feature type="region of interest" description="Disordered" evidence="4">
    <location>
        <begin position="303"/>
        <end position="370"/>
    </location>
</feature>
<dbReference type="PANTHER" id="PTHR15502">
    <property type="entry name" value="CALCINEURIN-BINDING PROTEIN CABIN 1-RELATED"/>
    <property type="match status" value="1"/>
</dbReference>
<name>A0ABR4NSY0_9SACH</name>
<dbReference type="Proteomes" id="UP001623330">
    <property type="component" value="Unassembled WGS sequence"/>
</dbReference>
<gene>
    <name evidence="5" type="ORF">RNJ44_00568</name>
</gene>
<protein>
    <submittedName>
        <fullName evidence="5">Histone transcription regulator 3</fullName>
    </submittedName>
</protein>
<keyword evidence="6" id="KW-1185">Reference proteome</keyword>
<comment type="subcellular location">
    <subcellularLocation>
        <location evidence="1">Nucleus</location>
    </subcellularLocation>
</comment>
<evidence type="ECO:0000313" key="5">
    <source>
        <dbReference type="EMBL" id="KAL3231533.1"/>
    </source>
</evidence>
<evidence type="ECO:0000256" key="3">
    <source>
        <dbReference type="ARBA" id="ARBA00023242"/>
    </source>
</evidence>
<accession>A0ABR4NSY0</accession>
<evidence type="ECO:0000256" key="1">
    <source>
        <dbReference type="ARBA" id="ARBA00004123"/>
    </source>
</evidence>
<dbReference type="InterPro" id="IPR033053">
    <property type="entry name" value="Hir3/CABIN1"/>
</dbReference>
<evidence type="ECO:0000313" key="6">
    <source>
        <dbReference type="Proteomes" id="UP001623330"/>
    </source>
</evidence>
<dbReference type="EMBL" id="JBEVYD010000007">
    <property type="protein sequence ID" value="KAL3231533.1"/>
    <property type="molecule type" value="Genomic_DNA"/>
</dbReference>
<feature type="compositionally biased region" description="Basic and acidic residues" evidence="4">
    <location>
        <begin position="309"/>
        <end position="331"/>
    </location>
</feature>
<keyword evidence="3" id="KW-0539">Nucleus</keyword>
<organism evidence="5 6">
    <name type="scientific">Nakaseomyces bracarensis</name>
    <dbReference type="NCBI Taxonomy" id="273131"/>
    <lineage>
        <taxon>Eukaryota</taxon>
        <taxon>Fungi</taxon>
        <taxon>Dikarya</taxon>
        <taxon>Ascomycota</taxon>
        <taxon>Saccharomycotina</taxon>
        <taxon>Saccharomycetes</taxon>
        <taxon>Saccharomycetales</taxon>
        <taxon>Saccharomycetaceae</taxon>
        <taxon>Nakaseomyces</taxon>
    </lineage>
</organism>